<dbReference type="KEGG" id="ocg:OCA5_c19060"/>
<keyword evidence="2" id="KW-0378">Hydrolase</keyword>
<dbReference type="RefSeq" id="WP_012563265.1">
    <property type="nucleotide sequence ID" value="NC_011386.1"/>
</dbReference>
<dbReference type="Proteomes" id="UP000007730">
    <property type="component" value="Chromosome"/>
</dbReference>
<dbReference type="InterPro" id="IPR036866">
    <property type="entry name" value="RibonucZ/Hydroxyglut_hydro"/>
</dbReference>
<dbReference type="PATRIC" id="fig|504832.7.peg.2029"/>
<dbReference type="eggNOG" id="COG1235">
    <property type="taxonomic scope" value="Bacteria"/>
</dbReference>
<dbReference type="Gene3D" id="3.60.15.10">
    <property type="entry name" value="Ribonuclease Z/Hydroxyacylglutathione hydrolase-like"/>
    <property type="match status" value="1"/>
</dbReference>
<dbReference type="OrthoDB" id="9781189at2"/>
<sequence>MSLVFTILGSGSSAGVPRPALGWGACDPTNPKNRRRRCSAMVERTSDTGITRVVIDTSPDLREQLIDANVGHIDAVFLTHEHADQTHGMDDLRSVVMHQRSRIPTYMNQCTANDVDQRFSYCFRSPLGSDYPPILERRSVEAGESHTIDGKGGPITLTAFWVDHGKIPALGYRIGNAAYTPDLNGIPPESFAALENLDLWVVDGLRYKPHSSHFCVDDALASIARFKPRRAVITNMHADIDYEDLRHRLPAGVVPGYDGMRLDITPGSDQA</sequence>
<gene>
    <name evidence="2" type="ordered locus">OCA5_c19060</name>
</gene>
<dbReference type="STRING" id="504832.OCA5_c19060"/>
<dbReference type="SUPFAM" id="SSF56281">
    <property type="entry name" value="Metallo-hydrolase/oxidoreductase"/>
    <property type="match status" value="1"/>
</dbReference>
<evidence type="ECO:0000259" key="1">
    <source>
        <dbReference type="Pfam" id="PF12706"/>
    </source>
</evidence>
<dbReference type="EMBL" id="CP002826">
    <property type="protein sequence ID" value="AEI06618.1"/>
    <property type="molecule type" value="Genomic_DNA"/>
</dbReference>
<organism evidence="2 3">
    <name type="scientific">Afipia carboxidovorans (strain ATCC 49405 / DSM 1227 / KCTC 32145 / OM5)</name>
    <name type="common">Oligotropha carboxidovorans</name>
    <dbReference type="NCBI Taxonomy" id="504832"/>
    <lineage>
        <taxon>Bacteria</taxon>
        <taxon>Pseudomonadati</taxon>
        <taxon>Pseudomonadota</taxon>
        <taxon>Alphaproteobacteria</taxon>
        <taxon>Hyphomicrobiales</taxon>
        <taxon>Nitrobacteraceae</taxon>
        <taxon>Afipia</taxon>
    </lineage>
</organism>
<dbReference type="HOGENOM" id="CLU_044538_2_1_5"/>
<dbReference type="KEGG" id="oca:OCAR_6123"/>
<evidence type="ECO:0000313" key="3">
    <source>
        <dbReference type="Proteomes" id="UP000007730"/>
    </source>
</evidence>
<keyword evidence="3" id="KW-1185">Reference proteome</keyword>
<evidence type="ECO:0000313" key="2">
    <source>
        <dbReference type="EMBL" id="AEI06618.1"/>
    </source>
</evidence>
<feature type="domain" description="Metallo-beta-lactamase" evidence="1">
    <location>
        <begin position="51"/>
        <end position="234"/>
    </location>
</feature>
<dbReference type="Pfam" id="PF12706">
    <property type="entry name" value="Lactamase_B_2"/>
    <property type="match status" value="1"/>
</dbReference>
<dbReference type="InterPro" id="IPR001279">
    <property type="entry name" value="Metallo-B-lactamas"/>
</dbReference>
<proteinExistence type="predicted"/>
<reference evidence="2 3" key="1">
    <citation type="journal article" date="2011" name="J. Bacteriol.">
        <title>Complete genome sequences of the chemolithoautotrophic Oligotropha carboxidovorans strains OM4 and OM5.</title>
        <authorList>
            <person name="Volland S."/>
            <person name="Rachinger M."/>
            <person name="Strittmatter A."/>
            <person name="Daniel R."/>
            <person name="Gottschalk G."/>
            <person name="Meyer O."/>
        </authorList>
    </citation>
    <scope>NUCLEOTIDE SEQUENCE [LARGE SCALE GENOMIC DNA]</scope>
    <source>
        <strain evidence="3">ATCC 49405 / DSM 1227 / KCTC 32145 / OM5</strain>
    </source>
</reference>
<dbReference type="PANTHER" id="PTHR42663:SF6">
    <property type="entry name" value="HYDROLASE C777.06C-RELATED"/>
    <property type="match status" value="1"/>
</dbReference>
<protein>
    <submittedName>
        <fullName evidence="2">Putative metal dependent hydrolase</fullName>
    </submittedName>
</protein>
<dbReference type="PANTHER" id="PTHR42663">
    <property type="entry name" value="HYDROLASE C777.06C-RELATED-RELATED"/>
    <property type="match status" value="1"/>
</dbReference>
<dbReference type="CDD" id="cd16279">
    <property type="entry name" value="metallo-hydrolase-like_MBL-fold"/>
    <property type="match status" value="1"/>
</dbReference>
<dbReference type="GO" id="GO:0016787">
    <property type="term" value="F:hydrolase activity"/>
    <property type="evidence" value="ECO:0007669"/>
    <property type="project" value="UniProtKB-KW"/>
</dbReference>
<name>B6JEC2_AFIC5</name>
<dbReference type="AlphaFoldDB" id="B6JEC2"/>
<accession>B6JEC2</accession>